<dbReference type="InterPro" id="IPR036388">
    <property type="entry name" value="WH-like_DNA-bd_sf"/>
</dbReference>
<dbReference type="Proteomes" id="UP000179786">
    <property type="component" value="Unassembled WGS sequence"/>
</dbReference>
<dbReference type="Pfam" id="PF00392">
    <property type="entry name" value="GntR"/>
    <property type="match status" value="1"/>
</dbReference>
<dbReference type="InterPro" id="IPR015421">
    <property type="entry name" value="PyrdxlP-dep_Trfase_major"/>
</dbReference>
<accession>A0A1S1MQC1</accession>
<dbReference type="EMBL" id="MKJU01000035">
    <property type="protein sequence ID" value="OHU87159.1"/>
    <property type="molecule type" value="Genomic_DNA"/>
</dbReference>
<dbReference type="AlphaFoldDB" id="A0A1S1MQC1"/>
<keyword evidence="3" id="KW-0805">Transcription regulation</keyword>
<gene>
    <name evidence="7" type="ORF">BET10_00665</name>
</gene>
<name>A0A1S1MQC1_9GAMM</name>
<dbReference type="GO" id="GO:0030170">
    <property type="term" value="F:pyridoxal phosphate binding"/>
    <property type="evidence" value="ECO:0007669"/>
    <property type="project" value="InterPro"/>
</dbReference>
<comment type="caution">
    <text evidence="7">The sequence shown here is derived from an EMBL/GenBank/DDBJ whole genome shotgun (WGS) entry which is preliminary data.</text>
</comment>
<keyword evidence="2" id="KW-0663">Pyridoxal phosphate</keyword>
<keyword evidence="5" id="KW-0804">Transcription</keyword>
<evidence type="ECO:0000256" key="5">
    <source>
        <dbReference type="ARBA" id="ARBA00023163"/>
    </source>
</evidence>
<evidence type="ECO:0000259" key="6">
    <source>
        <dbReference type="PROSITE" id="PS50949"/>
    </source>
</evidence>
<dbReference type="GO" id="GO:0003700">
    <property type="term" value="F:DNA-binding transcription factor activity"/>
    <property type="evidence" value="ECO:0007669"/>
    <property type="project" value="InterPro"/>
</dbReference>
<dbReference type="InterPro" id="IPR051446">
    <property type="entry name" value="HTH_trans_reg/aminotransferase"/>
</dbReference>
<dbReference type="GO" id="GO:0003677">
    <property type="term" value="F:DNA binding"/>
    <property type="evidence" value="ECO:0007669"/>
    <property type="project" value="UniProtKB-KW"/>
</dbReference>
<dbReference type="PANTHER" id="PTHR46577">
    <property type="entry name" value="HTH-TYPE TRANSCRIPTIONAL REGULATORY PROTEIN GABR"/>
    <property type="match status" value="1"/>
</dbReference>
<dbReference type="SUPFAM" id="SSF53383">
    <property type="entry name" value="PLP-dependent transferases"/>
    <property type="match status" value="1"/>
</dbReference>
<sequence length="492" mass="55491">MHPIVFEAQHNNEAIYLQLAGALREAIKAGKLVTGTKLSSARAMAPAYQLNRHTVMNALQLLVAEGWLEAKEKSGYFVTHTLPIDSSAQHKKQPKYVPKQLVFAQPMNDPVTAELAQYKYNFAGGLPDIEKFPFIEFKRAMSNVCQRVDAKKLHYGAVGGENELKLQVQVYLQSARNLRTEDLVICNGSQEALFLTARVFISPGDYVACETLGYPPARKAFSACGARIIDIHQDEQGLCVADLETQLQRYSIKLLYLTPLHQYPTTVTLSPTRRLQIYQLCYQYGGVIIEDDYDHEFHYRCQPLQPMASDDPAGIVIYISTFSKIMFAGARVGYICARKQILEQIRSHKQLINHKNDVLTQLSVAQWMQTGQFERHLKRMTKLYKSRSEAMAGELAHYQKVGLPLRFIYPDGGMAMWVDCGVNVLGVKALAGKHGIYLQTQDEFYYANSERSLQPSATAITHIRLGFAGQNTAHMSQGLQQLMQLIYPRYPS</sequence>
<evidence type="ECO:0000256" key="1">
    <source>
        <dbReference type="ARBA" id="ARBA00005384"/>
    </source>
</evidence>
<keyword evidence="4" id="KW-0238">DNA-binding</keyword>
<proteinExistence type="inferred from homology"/>
<dbReference type="SUPFAM" id="SSF46785">
    <property type="entry name" value="Winged helix' DNA-binding domain"/>
    <property type="match status" value="1"/>
</dbReference>
<dbReference type="InterPro" id="IPR004839">
    <property type="entry name" value="Aminotransferase_I/II_large"/>
</dbReference>
<dbReference type="Pfam" id="PF00155">
    <property type="entry name" value="Aminotran_1_2"/>
    <property type="match status" value="1"/>
</dbReference>
<dbReference type="PANTHER" id="PTHR46577:SF1">
    <property type="entry name" value="HTH-TYPE TRANSCRIPTIONAL REGULATORY PROTEIN GABR"/>
    <property type="match status" value="1"/>
</dbReference>
<keyword evidence="8" id="KW-1185">Reference proteome</keyword>
<dbReference type="CDD" id="cd00609">
    <property type="entry name" value="AAT_like"/>
    <property type="match status" value="1"/>
</dbReference>
<comment type="similarity">
    <text evidence="1">In the C-terminal section; belongs to the class-I pyridoxal-phosphate-dependent aminotransferase family.</text>
</comment>
<dbReference type="Gene3D" id="1.10.10.10">
    <property type="entry name" value="Winged helix-like DNA-binding domain superfamily/Winged helix DNA-binding domain"/>
    <property type="match status" value="1"/>
</dbReference>
<feature type="domain" description="HTH gntR-type" evidence="6">
    <location>
        <begin position="13"/>
        <end position="81"/>
    </location>
</feature>
<dbReference type="InterPro" id="IPR015424">
    <property type="entry name" value="PyrdxlP-dep_Trfase"/>
</dbReference>
<evidence type="ECO:0000256" key="4">
    <source>
        <dbReference type="ARBA" id="ARBA00023125"/>
    </source>
</evidence>
<dbReference type="InterPro" id="IPR036390">
    <property type="entry name" value="WH_DNA-bd_sf"/>
</dbReference>
<evidence type="ECO:0000313" key="8">
    <source>
        <dbReference type="Proteomes" id="UP000179786"/>
    </source>
</evidence>
<dbReference type="RefSeq" id="WP_070987672.1">
    <property type="nucleotide sequence ID" value="NZ_MKJU01000035.1"/>
</dbReference>
<dbReference type="Gene3D" id="3.40.640.10">
    <property type="entry name" value="Type I PLP-dependent aspartate aminotransferase-like (Major domain)"/>
    <property type="match status" value="1"/>
</dbReference>
<dbReference type="OrthoDB" id="9808770at2"/>
<evidence type="ECO:0000256" key="2">
    <source>
        <dbReference type="ARBA" id="ARBA00022898"/>
    </source>
</evidence>
<dbReference type="CDD" id="cd07377">
    <property type="entry name" value="WHTH_GntR"/>
    <property type="match status" value="1"/>
</dbReference>
<reference evidence="7 8" key="1">
    <citation type="submission" date="2016-09" db="EMBL/GenBank/DDBJ databases">
        <title>Pseudoalteromonas amylolytica sp. nov., isolated from the surface seawater.</title>
        <authorList>
            <person name="Wu Y.-H."/>
            <person name="Cheng H."/>
            <person name="Jin X.-B."/>
            <person name="Wang C.-S."/>
            <person name="Xu X.-W."/>
        </authorList>
    </citation>
    <scope>NUCLEOTIDE SEQUENCE [LARGE SCALE GENOMIC DNA]</scope>
    <source>
        <strain evidence="7 8">JW1</strain>
    </source>
</reference>
<dbReference type="InterPro" id="IPR000524">
    <property type="entry name" value="Tscrpt_reg_HTH_GntR"/>
</dbReference>
<protein>
    <submittedName>
        <fullName evidence="7">GntR family transcriptional regulator</fullName>
    </submittedName>
</protein>
<evidence type="ECO:0000313" key="7">
    <source>
        <dbReference type="EMBL" id="OHU87159.1"/>
    </source>
</evidence>
<organism evidence="7 8">
    <name type="scientific">Pseudoalteromonas amylolytica</name>
    <dbReference type="NCBI Taxonomy" id="1859457"/>
    <lineage>
        <taxon>Bacteria</taxon>
        <taxon>Pseudomonadati</taxon>
        <taxon>Pseudomonadota</taxon>
        <taxon>Gammaproteobacteria</taxon>
        <taxon>Alteromonadales</taxon>
        <taxon>Pseudoalteromonadaceae</taxon>
        <taxon>Pseudoalteromonas</taxon>
    </lineage>
</organism>
<dbReference type="SMART" id="SM00345">
    <property type="entry name" value="HTH_GNTR"/>
    <property type="match status" value="1"/>
</dbReference>
<dbReference type="PROSITE" id="PS50949">
    <property type="entry name" value="HTH_GNTR"/>
    <property type="match status" value="1"/>
</dbReference>
<dbReference type="STRING" id="1859457.BET10_00665"/>
<evidence type="ECO:0000256" key="3">
    <source>
        <dbReference type="ARBA" id="ARBA00023015"/>
    </source>
</evidence>